<evidence type="ECO:0000313" key="2">
    <source>
        <dbReference type="EMBL" id="CAD9453414.1"/>
    </source>
</evidence>
<comment type="cofactor">
    <cofactor evidence="1">
        <name>Fe cation</name>
        <dbReference type="ChEBI" id="CHEBI:24875"/>
    </cofactor>
</comment>
<gene>
    <name evidence="2" type="ORF">CBRE1094_LOCUS16946</name>
</gene>
<evidence type="ECO:0000256" key="1">
    <source>
        <dbReference type="ARBA" id="ARBA00001962"/>
    </source>
</evidence>
<protein>
    <recommendedName>
        <fullName evidence="3">Phytanoyl-CoA dioxygenase</fullName>
    </recommendedName>
</protein>
<dbReference type="SUPFAM" id="SSF51197">
    <property type="entry name" value="Clavaminate synthase-like"/>
    <property type="match status" value="1"/>
</dbReference>
<dbReference type="GO" id="GO:0016491">
    <property type="term" value="F:oxidoreductase activity"/>
    <property type="evidence" value="ECO:0007669"/>
    <property type="project" value="UniProtKB-ARBA"/>
</dbReference>
<name>A0A7S2DIC6_9EUKA</name>
<dbReference type="EMBL" id="HBGU01030970">
    <property type="protein sequence ID" value="CAD9453414.1"/>
    <property type="molecule type" value="Transcribed_RNA"/>
</dbReference>
<proteinExistence type="predicted"/>
<dbReference type="Gene3D" id="2.60.120.620">
    <property type="entry name" value="q2cbj1_9rhob like domain"/>
    <property type="match status" value="1"/>
</dbReference>
<accession>A0A7S2DIC6</accession>
<dbReference type="PANTHER" id="PTHR20883:SF48">
    <property type="entry name" value="ECTOINE DIOXYGENASE"/>
    <property type="match status" value="1"/>
</dbReference>
<reference evidence="2" key="1">
    <citation type="submission" date="2021-01" db="EMBL/GenBank/DDBJ databases">
        <authorList>
            <person name="Corre E."/>
            <person name="Pelletier E."/>
            <person name="Niang G."/>
            <person name="Scheremetjew M."/>
            <person name="Finn R."/>
            <person name="Kale V."/>
            <person name="Holt S."/>
            <person name="Cochrane G."/>
            <person name="Meng A."/>
            <person name="Brown T."/>
            <person name="Cohen L."/>
        </authorList>
    </citation>
    <scope>NUCLEOTIDE SEQUENCE</scope>
    <source>
        <strain evidence="2">UTEX LB 985</strain>
    </source>
</reference>
<evidence type="ECO:0008006" key="3">
    <source>
        <dbReference type="Google" id="ProtNLM"/>
    </source>
</evidence>
<dbReference type="Pfam" id="PF05721">
    <property type="entry name" value="PhyH"/>
    <property type="match status" value="1"/>
</dbReference>
<dbReference type="InterPro" id="IPR008775">
    <property type="entry name" value="Phytyl_CoA_dOase-like"/>
</dbReference>
<dbReference type="GO" id="GO:0046872">
    <property type="term" value="F:metal ion binding"/>
    <property type="evidence" value="ECO:0007669"/>
    <property type="project" value="UniProtKB-ARBA"/>
</dbReference>
<sequence length="164" mass="17595">MWSAELASDASAAHPVTLWVALDAVGIANGGMEMAPGLHRTLLNEGLGLPRGALDGVRTVEYALPAGHAGLHHPLVPHRSHPNRTDEPRRAFLVRFSPRTALLERQCGGPLSEARARAAAHGWLERPSRAGRYMWVPGNANALAPEPSMNRVYVCCRQSLSASG</sequence>
<dbReference type="AlphaFoldDB" id="A0A7S2DIC6"/>
<organism evidence="2">
    <name type="scientific">Haptolina brevifila</name>
    <dbReference type="NCBI Taxonomy" id="156173"/>
    <lineage>
        <taxon>Eukaryota</taxon>
        <taxon>Haptista</taxon>
        <taxon>Haptophyta</taxon>
        <taxon>Prymnesiophyceae</taxon>
        <taxon>Prymnesiales</taxon>
        <taxon>Prymnesiaceae</taxon>
        <taxon>Haptolina</taxon>
    </lineage>
</organism>
<dbReference type="PANTHER" id="PTHR20883">
    <property type="entry name" value="PHYTANOYL-COA DIOXYGENASE DOMAIN CONTAINING 1"/>
    <property type="match status" value="1"/>
</dbReference>